<feature type="compositionally biased region" description="Basic and acidic residues" evidence="7">
    <location>
        <begin position="416"/>
        <end position="430"/>
    </location>
</feature>
<dbReference type="PANTHER" id="PTHR45625">
    <property type="entry name" value="PEPTIDYL-PROLYL CIS-TRANS ISOMERASE-RELATED"/>
    <property type="match status" value="1"/>
</dbReference>
<evidence type="ECO:0000256" key="5">
    <source>
        <dbReference type="ARBA" id="ARBA00042090"/>
    </source>
</evidence>
<dbReference type="PRINTS" id="PR00153">
    <property type="entry name" value="CSAPPISMRASE"/>
</dbReference>
<reference evidence="10" key="1">
    <citation type="submission" date="2025-08" db="UniProtKB">
        <authorList>
            <consortium name="RefSeq"/>
        </authorList>
    </citation>
    <scope>IDENTIFICATION</scope>
</reference>
<dbReference type="RefSeq" id="XP_014675261.1">
    <property type="nucleotide sequence ID" value="XM_014819775.1"/>
</dbReference>
<dbReference type="GeneID" id="106815328"/>
<comment type="subcellular location">
    <subcellularLocation>
        <location evidence="1">Nucleus</location>
    </subcellularLocation>
</comment>
<feature type="compositionally biased region" description="Basic and acidic residues" evidence="7">
    <location>
        <begin position="185"/>
        <end position="195"/>
    </location>
</feature>
<feature type="compositionally biased region" description="Acidic residues" evidence="7">
    <location>
        <begin position="214"/>
        <end position="224"/>
    </location>
</feature>
<dbReference type="InterPro" id="IPR044666">
    <property type="entry name" value="Cyclophilin_A-like"/>
</dbReference>
<dbReference type="PROSITE" id="PS50072">
    <property type="entry name" value="CSA_PPIASE_2"/>
    <property type="match status" value="1"/>
</dbReference>
<proteinExistence type="inferred from homology"/>
<feature type="compositionally biased region" description="Acidic residues" evidence="7">
    <location>
        <begin position="353"/>
        <end position="377"/>
    </location>
</feature>
<dbReference type="InterPro" id="IPR029000">
    <property type="entry name" value="Cyclophilin-like_dom_sf"/>
</dbReference>
<feature type="compositionally biased region" description="Basic and acidic residues" evidence="7">
    <location>
        <begin position="203"/>
        <end position="213"/>
    </location>
</feature>
<dbReference type="PROSITE" id="PS00170">
    <property type="entry name" value="CSA_PPIASE_1"/>
    <property type="match status" value="1"/>
</dbReference>
<comment type="similarity">
    <text evidence="2">Belongs to the cyclophilin-type PPIase family.</text>
</comment>
<evidence type="ECO:0000313" key="10">
    <source>
        <dbReference type="RefSeq" id="XP_014675261.1"/>
    </source>
</evidence>
<keyword evidence="9" id="KW-1185">Reference proteome</keyword>
<organism evidence="9 10">
    <name type="scientific">Priapulus caudatus</name>
    <name type="common">Priapulid worm</name>
    <dbReference type="NCBI Taxonomy" id="37621"/>
    <lineage>
        <taxon>Eukaryota</taxon>
        <taxon>Metazoa</taxon>
        <taxon>Ecdysozoa</taxon>
        <taxon>Scalidophora</taxon>
        <taxon>Priapulida</taxon>
        <taxon>Priapulimorpha</taxon>
        <taxon>Priapulimorphida</taxon>
        <taxon>Priapulidae</taxon>
        <taxon>Priapulus</taxon>
    </lineage>
</organism>
<evidence type="ECO:0000256" key="6">
    <source>
        <dbReference type="ARBA" id="ARBA00046368"/>
    </source>
</evidence>
<dbReference type="InterPro" id="IPR002130">
    <property type="entry name" value="Cyclophilin-type_PPIase_dom"/>
</dbReference>
<feature type="domain" description="PPIase cyclophilin-type" evidence="8">
    <location>
        <begin position="1"/>
        <end position="122"/>
    </location>
</feature>
<evidence type="ECO:0000313" key="9">
    <source>
        <dbReference type="Proteomes" id="UP000695022"/>
    </source>
</evidence>
<evidence type="ECO:0000256" key="1">
    <source>
        <dbReference type="ARBA" id="ARBA00004123"/>
    </source>
</evidence>
<evidence type="ECO:0000256" key="4">
    <source>
        <dbReference type="ARBA" id="ARBA00040027"/>
    </source>
</evidence>
<dbReference type="SUPFAM" id="SSF50891">
    <property type="entry name" value="Cyclophilin-like"/>
    <property type="match status" value="1"/>
</dbReference>
<name>A0ABM1ESU0_PRICU</name>
<feature type="compositionally biased region" description="Basic and acidic residues" evidence="7">
    <location>
        <begin position="244"/>
        <end position="290"/>
    </location>
</feature>
<keyword evidence="3" id="KW-0539">Nucleus</keyword>
<sequence>MEGYYDGTIFHRVVKDFIVQGGDPTGTGTGGESIYGQPFKDEFHQRLRFVRRGLVAMANSGLNDNGSQFFITLGQTPELQNKHTVFGKVGGNTVYNLPKLGDVEVDRDDRPLYPARIVTTEVLGNPYDDIIPRSLARRKEGDERKHKSRSKATKNFSLLSFGEEAEEEEEALMEAAKERKVKSKSAHDLANDDRLSSVPAVETSEHVKRRGSEGEEAADEEEEDKVSSRIRKKLKKDVVEEEGHEPVELFADEKKKRKAELESLKKEAKELRKELKRERAGAPAEEKPEVAADTNNDAGDEGDNEMLADIKRQRNKYKQQKKQLAKDKGAREQQTLALLKKFQQKLQEANEPAADDDSAVAGGGDDDDDDNDDDNDEGWMHHRLEFEAHEGKVRDVNVHEADAFEISDPRNPINQRRREASKQKLKEKAW</sequence>
<comment type="subunit">
    <text evidence="6">Part of the activated spliceosome B/catalytic step 1 spliceosome, one of the forms of the spliceosome which has a well-formed active site but still cannot catalyze the branching reaction and is composed at least of 52 proteins, the U2, U5 and U6 snRNAs and the pre-mRNA. Recruited during early steps of activated spliceosome B maturation, it is probably one of the first proteins released from this complex as he matures to the spliceosome C complex. Component of the minor spliceosome, which splices U12-type introns.</text>
</comment>
<evidence type="ECO:0000256" key="7">
    <source>
        <dbReference type="SAM" id="MobiDB-lite"/>
    </source>
</evidence>
<evidence type="ECO:0000259" key="8">
    <source>
        <dbReference type="PROSITE" id="PS50072"/>
    </source>
</evidence>
<gene>
    <name evidence="10" type="primary">LOC106815328</name>
</gene>
<feature type="compositionally biased region" description="Acidic residues" evidence="7">
    <location>
        <begin position="163"/>
        <end position="172"/>
    </location>
</feature>
<feature type="compositionally biased region" description="Basic and acidic residues" evidence="7">
    <location>
        <begin position="378"/>
        <end position="402"/>
    </location>
</feature>
<evidence type="ECO:0000256" key="3">
    <source>
        <dbReference type="ARBA" id="ARBA00023242"/>
    </source>
</evidence>
<keyword evidence="10" id="KW-0413">Isomerase</keyword>
<dbReference type="Proteomes" id="UP000695022">
    <property type="component" value="Unplaced"/>
</dbReference>
<dbReference type="InterPro" id="IPR020892">
    <property type="entry name" value="Cyclophilin-type_PPIase_CS"/>
</dbReference>
<protein>
    <recommendedName>
        <fullName evidence="4">Spliceosome-associated protein CWC27 homolog</fullName>
    </recommendedName>
    <alternativeName>
        <fullName evidence="5">Probable inactive peptidyl-prolyl cis-trans isomerase CWC27 homolog</fullName>
    </alternativeName>
</protein>
<dbReference type="Gene3D" id="2.40.100.10">
    <property type="entry name" value="Cyclophilin-like"/>
    <property type="match status" value="1"/>
</dbReference>
<feature type="compositionally biased region" description="Basic residues" evidence="7">
    <location>
        <begin position="313"/>
        <end position="323"/>
    </location>
</feature>
<dbReference type="PANTHER" id="PTHR45625:SF6">
    <property type="entry name" value="SPLICEOSOME-ASSOCIATED PROTEIN CWC27 HOMOLOG"/>
    <property type="match status" value="1"/>
</dbReference>
<evidence type="ECO:0000256" key="2">
    <source>
        <dbReference type="ARBA" id="ARBA00007365"/>
    </source>
</evidence>
<feature type="region of interest" description="Disordered" evidence="7">
    <location>
        <begin position="160"/>
        <end position="430"/>
    </location>
</feature>
<dbReference type="Pfam" id="PF00160">
    <property type="entry name" value="Pro_isomerase"/>
    <property type="match status" value="1"/>
</dbReference>
<feature type="compositionally biased region" description="Low complexity" evidence="7">
    <location>
        <begin position="333"/>
        <end position="347"/>
    </location>
</feature>
<accession>A0ABM1ESU0</accession>
<dbReference type="GO" id="GO:0016853">
    <property type="term" value="F:isomerase activity"/>
    <property type="evidence" value="ECO:0007669"/>
    <property type="project" value="UniProtKB-KW"/>
</dbReference>